<evidence type="ECO:0000256" key="1">
    <source>
        <dbReference type="SAM" id="MobiDB-lite"/>
    </source>
</evidence>
<organism evidence="2">
    <name type="scientific">Arundo donax</name>
    <name type="common">Giant reed</name>
    <name type="synonym">Donax arundinaceus</name>
    <dbReference type="NCBI Taxonomy" id="35708"/>
    <lineage>
        <taxon>Eukaryota</taxon>
        <taxon>Viridiplantae</taxon>
        <taxon>Streptophyta</taxon>
        <taxon>Embryophyta</taxon>
        <taxon>Tracheophyta</taxon>
        <taxon>Spermatophyta</taxon>
        <taxon>Magnoliopsida</taxon>
        <taxon>Liliopsida</taxon>
        <taxon>Poales</taxon>
        <taxon>Poaceae</taxon>
        <taxon>PACMAD clade</taxon>
        <taxon>Arundinoideae</taxon>
        <taxon>Arundineae</taxon>
        <taxon>Arundo</taxon>
    </lineage>
</organism>
<dbReference type="EMBL" id="GBRH01251705">
    <property type="protein sequence ID" value="JAD46190.1"/>
    <property type="molecule type" value="Transcribed_RNA"/>
</dbReference>
<sequence length="25" mass="3011">MYIHPHIHTNIHTQPHHISLQKVQT</sequence>
<evidence type="ECO:0000313" key="2">
    <source>
        <dbReference type="EMBL" id="JAD46190.1"/>
    </source>
</evidence>
<dbReference type="AlphaFoldDB" id="A0A0A9AB36"/>
<proteinExistence type="predicted"/>
<name>A0A0A9AB36_ARUDO</name>
<accession>A0A0A9AB36</accession>
<protein>
    <submittedName>
        <fullName evidence="2">Uncharacterized protein</fullName>
    </submittedName>
</protein>
<feature type="region of interest" description="Disordered" evidence="1">
    <location>
        <begin position="1"/>
        <end position="25"/>
    </location>
</feature>
<reference evidence="2" key="1">
    <citation type="submission" date="2014-09" db="EMBL/GenBank/DDBJ databases">
        <authorList>
            <person name="Magalhaes I.L.F."/>
            <person name="Oliveira U."/>
            <person name="Santos F.R."/>
            <person name="Vidigal T.H.D.A."/>
            <person name="Brescovit A.D."/>
            <person name="Santos A.J."/>
        </authorList>
    </citation>
    <scope>NUCLEOTIDE SEQUENCE</scope>
    <source>
        <tissue evidence="2">Shoot tissue taken approximately 20 cm above the soil surface</tissue>
    </source>
</reference>
<reference evidence="2" key="2">
    <citation type="journal article" date="2015" name="Data Brief">
        <title>Shoot transcriptome of the giant reed, Arundo donax.</title>
        <authorList>
            <person name="Barrero R.A."/>
            <person name="Guerrero F.D."/>
            <person name="Moolhuijzen P."/>
            <person name="Goolsby J.A."/>
            <person name="Tidwell J."/>
            <person name="Bellgard S.E."/>
            <person name="Bellgard M.I."/>
        </authorList>
    </citation>
    <scope>NUCLEOTIDE SEQUENCE</scope>
    <source>
        <tissue evidence="2">Shoot tissue taken approximately 20 cm above the soil surface</tissue>
    </source>
</reference>